<sequence length="82" mass="9212">MTNTNIWLTIMCGMMVNAVLFGVGTITVLTVPMLTEHAKYLIPAVVVLSFALTPFIARMIAPRMRLRNWGKDEWQRGDMISG</sequence>
<protein>
    <recommendedName>
        <fullName evidence="4">MFS transporter</fullName>
    </recommendedName>
</protein>
<keyword evidence="1" id="KW-1133">Transmembrane helix</keyword>
<evidence type="ECO:0000313" key="3">
    <source>
        <dbReference type="Proteomes" id="UP001241472"/>
    </source>
</evidence>
<feature type="transmembrane region" description="Helical" evidence="1">
    <location>
        <begin position="7"/>
        <end position="34"/>
    </location>
</feature>
<evidence type="ECO:0008006" key="4">
    <source>
        <dbReference type="Google" id="ProtNLM"/>
    </source>
</evidence>
<dbReference type="RefSeq" id="WP_306837619.1">
    <property type="nucleotide sequence ID" value="NZ_JAUSRF010000013.1"/>
</dbReference>
<keyword evidence="1" id="KW-0812">Transmembrane</keyword>
<keyword evidence="3" id="KW-1185">Reference proteome</keyword>
<comment type="caution">
    <text evidence="2">The sequence shown here is derived from an EMBL/GenBank/DDBJ whole genome shotgun (WGS) entry which is preliminary data.</text>
</comment>
<dbReference type="Proteomes" id="UP001241472">
    <property type="component" value="Unassembled WGS sequence"/>
</dbReference>
<evidence type="ECO:0000256" key="1">
    <source>
        <dbReference type="SAM" id="Phobius"/>
    </source>
</evidence>
<reference evidence="2 3" key="1">
    <citation type="submission" date="2023-07" db="EMBL/GenBank/DDBJ databases">
        <title>Sorghum-associated microbial communities from plants grown in Nebraska, USA.</title>
        <authorList>
            <person name="Schachtman D."/>
        </authorList>
    </citation>
    <scope>NUCLEOTIDE SEQUENCE [LARGE SCALE GENOMIC DNA]</scope>
    <source>
        <strain evidence="2 3">DS1307</strain>
    </source>
</reference>
<organism evidence="2 3">
    <name type="scientific">Neorhizobium huautlense</name>
    <dbReference type="NCBI Taxonomy" id="67774"/>
    <lineage>
        <taxon>Bacteria</taxon>
        <taxon>Pseudomonadati</taxon>
        <taxon>Pseudomonadota</taxon>
        <taxon>Alphaproteobacteria</taxon>
        <taxon>Hyphomicrobiales</taxon>
        <taxon>Rhizobiaceae</taxon>
        <taxon>Rhizobium/Agrobacterium group</taxon>
        <taxon>Neorhizobium</taxon>
    </lineage>
</organism>
<gene>
    <name evidence="2" type="ORF">J2T09_003925</name>
</gene>
<proteinExistence type="predicted"/>
<evidence type="ECO:0000313" key="2">
    <source>
        <dbReference type="EMBL" id="MDP9839150.1"/>
    </source>
</evidence>
<keyword evidence="1" id="KW-0472">Membrane</keyword>
<feature type="transmembrane region" description="Helical" evidence="1">
    <location>
        <begin position="40"/>
        <end position="61"/>
    </location>
</feature>
<accession>A0ABT9PY58</accession>
<dbReference type="EMBL" id="JAUSRF010000013">
    <property type="protein sequence ID" value="MDP9839150.1"/>
    <property type="molecule type" value="Genomic_DNA"/>
</dbReference>
<name>A0ABT9PY58_9HYPH</name>